<dbReference type="Proteomes" id="UP000014400">
    <property type="component" value="Unassembled WGS sequence"/>
</dbReference>
<feature type="binding site" evidence="7">
    <location>
        <position position="33"/>
    </location>
    <ligand>
        <name>Ni(2+)</name>
        <dbReference type="ChEBI" id="CHEBI:49786"/>
    </ligand>
</feature>
<comment type="similarity">
    <text evidence="1">Belongs to the peptidase A31 family.</text>
</comment>
<reference evidence="8 9" key="1">
    <citation type="submission" date="2013-04" db="EMBL/GenBank/DDBJ databases">
        <title>The Genome Sequence of Sutterella wadsworthensis HGA0223.</title>
        <authorList>
            <consortium name="The Broad Institute Genomics Platform"/>
            <person name="Earl A."/>
            <person name="Ward D."/>
            <person name="Feldgarden M."/>
            <person name="Gevers D."/>
            <person name="Schmidt T.M."/>
            <person name="Dover J."/>
            <person name="Dai D."/>
            <person name="Walker B."/>
            <person name="Young S."/>
            <person name="Zeng Q."/>
            <person name="Gargeya S."/>
            <person name="Fitzgerald M."/>
            <person name="Haas B."/>
            <person name="Abouelleil A."/>
            <person name="Allen A.W."/>
            <person name="Alvarado L."/>
            <person name="Arachchi H.M."/>
            <person name="Berlin A.M."/>
            <person name="Chapman S.B."/>
            <person name="Gainer-Dewar J."/>
            <person name="Goldberg J."/>
            <person name="Griggs A."/>
            <person name="Gujja S."/>
            <person name="Hansen M."/>
            <person name="Howarth C."/>
            <person name="Imamovic A."/>
            <person name="Ireland A."/>
            <person name="Larimer J."/>
            <person name="McCowan C."/>
            <person name="Murphy C."/>
            <person name="Pearson M."/>
            <person name="Poon T.W."/>
            <person name="Priest M."/>
            <person name="Roberts A."/>
            <person name="Saif S."/>
            <person name="Shea T."/>
            <person name="Sisk P."/>
            <person name="Sykes S."/>
            <person name="Wortman J."/>
            <person name="Nusbaum C."/>
            <person name="Birren B."/>
        </authorList>
    </citation>
    <scope>NUCLEOTIDE SEQUENCE [LARGE SCALE GENOMIC DNA]</scope>
    <source>
        <strain evidence="8 9">HGA0223</strain>
    </source>
</reference>
<protein>
    <submittedName>
        <fullName evidence="8">Hydrogenase expression/formation protein</fullName>
    </submittedName>
</protein>
<dbReference type="InterPro" id="IPR000671">
    <property type="entry name" value="Peptidase_A31"/>
</dbReference>
<keyword evidence="9" id="KW-1185">Reference proteome</keyword>
<organism evidence="8 9">
    <name type="scientific">Sutterella wadsworthensis HGA0223</name>
    <dbReference type="NCBI Taxonomy" id="1203554"/>
    <lineage>
        <taxon>Bacteria</taxon>
        <taxon>Pseudomonadati</taxon>
        <taxon>Pseudomonadota</taxon>
        <taxon>Betaproteobacteria</taxon>
        <taxon>Burkholderiales</taxon>
        <taxon>Sutterellaceae</taxon>
        <taxon>Sutterella</taxon>
    </lineage>
</organism>
<keyword evidence="2 7" id="KW-0533">Nickel</keyword>
<keyword evidence="3" id="KW-0645">Protease</keyword>
<dbReference type="GO" id="GO:0016485">
    <property type="term" value="P:protein processing"/>
    <property type="evidence" value="ECO:0007669"/>
    <property type="project" value="InterPro"/>
</dbReference>
<name>S3CI78_9BURK</name>
<evidence type="ECO:0000256" key="4">
    <source>
        <dbReference type="ARBA" id="ARBA00022723"/>
    </source>
</evidence>
<evidence type="ECO:0000256" key="2">
    <source>
        <dbReference type="ARBA" id="ARBA00022596"/>
    </source>
</evidence>
<evidence type="ECO:0000256" key="3">
    <source>
        <dbReference type="ARBA" id="ARBA00022670"/>
    </source>
</evidence>
<dbReference type="STRING" id="1203554.HMPREF1476_00939"/>
<comment type="caution">
    <text evidence="8">The sequence shown here is derived from an EMBL/GenBank/DDBJ whole genome shotgun (WGS) entry which is preliminary data.</text>
</comment>
<dbReference type="GO" id="GO:0004190">
    <property type="term" value="F:aspartic-type endopeptidase activity"/>
    <property type="evidence" value="ECO:0007669"/>
    <property type="project" value="UniProtKB-KW"/>
</dbReference>
<dbReference type="CDD" id="cd06062">
    <property type="entry name" value="H2MP_MemB-H2up"/>
    <property type="match status" value="1"/>
</dbReference>
<dbReference type="AlphaFoldDB" id="S3CI78"/>
<keyword evidence="5" id="KW-0064">Aspartyl protease</keyword>
<dbReference type="InterPro" id="IPR004419">
    <property type="entry name" value="Pept_A31_hyd_express"/>
</dbReference>
<dbReference type="HOGENOM" id="CLU_099037_0_1_4"/>
<evidence type="ECO:0000256" key="1">
    <source>
        <dbReference type="ARBA" id="ARBA00006814"/>
    </source>
</evidence>
<dbReference type="PANTHER" id="PTHR30302:SF1">
    <property type="entry name" value="HYDROGENASE 2 MATURATION PROTEASE"/>
    <property type="match status" value="1"/>
</dbReference>
<sequence>MKANVHPDLLPKGGSASRDVLILGIGNILWADEGFGPRAAEAFHQRYETPAGVEVMDGGTLGGWLLDEILSTRRMLVFDCCDFKEKPGTLKVLQKSDVKIWSSTKISPHQTGFNDLLASAAIMGYELEDLAVVGIQPELLDDYGGSLSPLIRSRLDEAVELGAKFLEEWGVKLTPRPAGTKAAPLSFSVLELNEYEAGRPDAKEACRFGDERFLVRTAGHAVENPEETK</sequence>
<proteinExistence type="inferred from homology"/>
<dbReference type="InterPro" id="IPR023430">
    <property type="entry name" value="Pept_HybD-like_dom_sf"/>
</dbReference>
<dbReference type="NCBIfam" id="TIGR00140">
    <property type="entry name" value="hupD"/>
    <property type="match status" value="1"/>
</dbReference>
<dbReference type="PATRIC" id="fig|1203554.3.peg.963"/>
<evidence type="ECO:0000313" key="9">
    <source>
        <dbReference type="Proteomes" id="UP000014400"/>
    </source>
</evidence>
<feature type="binding site" evidence="7">
    <location>
        <position position="109"/>
    </location>
    <ligand>
        <name>Ni(2+)</name>
        <dbReference type="ChEBI" id="CHEBI:49786"/>
    </ligand>
</feature>
<gene>
    <name evidence="8" type="ORF">HMPREF1476_00939</name>
</gene>
<evidence type="ECO:0000313" key="8">
    <source>
        <dbReference type="EMBL" id="EPE00210.1"/>
    </source>
</evidence>
<dbReference type="PRINTS" id="PR00446">
    <property type="entry name" value="HYDRGNUPTAKE"/>
</dbReference>
<dbReference type="eggNOG" id="COG0680">
    <property type="taxonomic scope" value="Bacteria"/>
</dbReference>
<evidence type="ECO:0000256" key="6">
    <source>
        <dbReference type="ARBA" id="ARBA00022801"/>
    </source>
</evidence>
<dbReference type="EMBL" id="ATCF01000012">
    <property type="protein sequence ID" value="EPE00210.1"/>
    <property type="molecule type" value="Genomic_DNA"/>
</dbReference>
<dbReference type="MEROPS" id="A31.002"/>
<evidence type="ECO:0000256" key="5">
    <source>
        <dbReference type="ARBA" id="ARBA00022750"/>
    </source>
</evidence>
<dbReference type="NCBIfam" id="TIGR00072">
    <property type="entry name" value="hydrog_prot"/>
    <property type="match status" value="1"/>
</dbReference>
<dbReference type="GO" id="GO:0008047">
    <property type="term" value="F:enzyme activator activity"/>
    <property type="evidence" value="ECO:0007669"/>
    <property type="project" value="InterPro"/>
</dbReference>
<dbReference type="FunFam" id="3.40.50.1450:FF:000002">
    <property type="entry name" value="Hydrogenase 1 maturation protease"/>
    <property type="match status" value="1"/>
</dbReference>
<dbReference type="SUPFAM" id="SSF53163">
    <property type="entry name" value="HybD-like"/>
    <property type="match status" value="1"/>
</dbReference>
<dbReference type="Gene3D" id="3.40.50.1450">
    <property type="entry name" value="HybD-like"/>
    <property type="match status" value="1"/>
</dbReference>
<accession>S3CI78</accession>
<keyword evidence="6" id="KW-0378">Hydrolase</keyword>
<keyword evidence="4 7" id="KW-0479">Metal-binding</keyword>
<dbReference type="Pfam" id="PF01750">
    <property type="entry name" value="HycI"/>
    <property type="match status" value="1"/>
</dbReference>
<dbReference type="PANTHER" id="PTHR30302">
    <property type="entry name" value="HYDROGENASE 1 MATURATION PROTEASE"/>
    <property type="match status" value="1"/>
</dbReference>
<feature type="binding site" evidence="7">
    <location>
        <position position="79"/>
    </location>
    <ligand>
        <name>Ni(2+)</name>
        <dbReference type="ChEBI" id="CHEBI:49786"/>
    </ligand>
</feature>
<evidence type="ECO:0000256" key="7">
    <source>
        <dbReference type="PIRSR" id="PIRSR604419-1"/>
    </source>
</evidence>
<dbReference type="GO" id="GO:0046872">
    <property type="term" value="F:metal ion binding"/>
    <property type="evidence" value="ECO:0007669"/>
    <property type="project" value="UniProtKB-KW"/>
</dbReference>